<reference evidence="9 10" key="1">
    <citation type="submission" date="2020-04" db="EMBL/GenBank/DDBJ databases">
        <title>MicrobeNet Type strains.</title>
        <authorList>
            <person name="Nicholson A.C."/>
        </authorList>
    </citation>
    <scope>NUCLEOTIDE SEQUENCE [LARGE SCALE GENOMIC DNA]</scope>
    <source>
        <strain evidence="9 10">ATCC 700731</strain>
    </source>
</reference>
<protein>
    <recommendedName>
        <fullName evidence="3">Glutaredoxin-like protein NrdH</fullName>
    </recommendedName>
</protein>
<gene>
    <name evidence="9" type="primary">nrdH</name>
    <name evidence="9" type="ORF">HGA11_32510</name>
</gene>
<evidence type="ECO:0000259" key="8">
    <source>
        <dbReference type="Pfam" id="PF00462"/>
    </source>
</evidence>
<evidence type="ECO:0000256" key="6">
    <source>
        <dbReference type="ARBA" id="ARBA00023157"/>
    </source>
</evidence>
<dbReference type="Proteomes" id="UP000518188">
    <property type="component" value="Unassembled WGS sequence"/>
</dbReference>
<evidence type="ECO:0000256" key="7">
    <source>
        <dbReference type="ARBA" id="ARBA00023284"/>
    </source>
</evidence>
<proteinExistence type="inferred from homology"/>
<dbReference type="RefSeq" id="WP_044524502.1">
    <property type="nucleotide sequence ID" value="NZ_HG322954.1"/>
</dbReference>
<dbReference type="Gene3D" id="3.40.30.10">
    <property type="entry name" value="Glutaredoxin"/>
    <property type="match status" value="1"/>
</dbReference>
<keyword evidence="6" id="KW-1015">Disulfide bond</keyword>
<keyword evidence="4" id="KW-0813">Transport</keyword>
<evidence type="ECO:0000256" key="5">
    <source>
        <dbReference type="ARBA" id="ARBA00022982"/>
    </source>
</evidence>
<dbReference type="PANTHER" id="PTHR34386:SF1">
    <property type="entry name" value="GLUTAREDOXIN-LIKE PROTEIN NRDH"/>
    <property type="match status" value="1"/>
</dbReference>
<accession>A0A7X6MYZ2</accession>
<evidence type="ECO:0000313" key="9">
    <source>
        <dbReference type="EMBL" id="NKZ15702.1"/>
    </source>
</evidence>
<dbReference type="CDD" id="cd02976">
    <property type="entry name" value="NrdH"/>
    <property type="match status" value="1"/>
</dbReference>
<dbReference type="InterPro" id="IPR002109">
    <property type="entry name" value="Glutaredoxin"/>
</dbReference>
<dbReference type="GO" id="GO:0045454">
    <property type="term" value="P:cell redox homeostasis"/>
    <property type="evidence" value="ECO:0007669"/>
    <property type="project" value="InterPro"/>
</dbReference>
<comment type="caution">
    <text evidence="9">The sequence shown here is derived from an EMBL/GenBank/DDBJ whole genome shotgun (WGS) entry which is preliminary data.</text>
</comment>
<dbReference type="GO" id="GO:0009055">
    <property type="term" value="F:electron transfer activity"/>
    <property type="evidence" value="ECO:0007669"/>
    <property type="project" value="TreeGrafter"/>
</dbReference>
<keyword evidence="7" id="KW-0676">Redox-active center</keyword>
<evidence type="ECO:0000256" key="2">
    <source>
        <dbReference type="ARBA" id="ARBA00007787"/>
    </source>
</evidence>
<dbReference type="NCBIfam" id="TIGR02194">
    <property type="entry name" value="GlrX_NrdH"/>
    <property type="match status" value="1"/>
</dbReference>
<dbReference type="InterPro" id="IPR011909">
    <property type="entry name" value="GlrX_NrdH"/>
</dbReference>
<dbReference type="SUPFAM" id="SSF52833">
    <property type="entry name" value="Thioredoxin-like"/>
    <property type="match status" value="1"/>
</dbReference>
<dbReference type="InterPro" id="IPR036249">
    <property type="entry name" value="Thioredoxin-like_sf"/>
</dbReference>
<dbReference type="InterPro" id="IPR051548">
    <property type="entry name" value="Grx-like_ET"/>
</dbReference>
<keyword evidence="5" id="KW-0249">Electron transport</keyword>
<organism evidence="9 10">
    <name type="scientific">Mycolicibacterium septicum DSM 44393</name>
    <dbReference type="NCBI Taxonomy" id="1341646"/>
    <lineage>
        <taxon>Bacteria</taxon>
        <taxon>Bacillati</taxon>
        <taxon>Actinomycetota</taxon>
        <taxon>Actinomycetes</taxon>
        <taxon>Mycobacteriales</taxon>
        <taxon>Mycobacteriaceae</taxon>
        <taxon>Mycolicibacterium</taxon>
    </lineage>
</organism>
<comment type="similarity">
    <text evidence="2">Belongs to the glutaredoxin family.</text>
</comment>
<evidence type="ECO:0000256" key="4">
    <source>
        <dbReference type="ARBA" id="ARBA00022448"/>
    </source>
</evidence>
<dbReference type="EMBL" id="JAAXPJ010000025">
    <property type="protein sequence ID" value="NKZ15702.1"/>
    <property type="molecule type" value="Genomic_DNA"/>
</dbReference>
<dbReference type="AlphaFoldDB" id="A0A7X6MYZ2"/>
<evidence type="ECO:0000313" key="10">
    <source>
        <dbReference type="Proteomes" id="UP000518188"/>
    </source>
</evidence>
<evidence type="ECO:0000256" key="3">
    <source>
        <dbReference type="ARBA" id="ARBA00017945"/>
    </source>
</evidence>
<sequence length="87" mass="9351">MAITVYTKPACVQCNATYKALEKLGVEFEKVDTTADSDARDYVMSLGYLQAPVVVAGTEHWSGFRPDRIKAHVKDVASAADATVVSA</sequence>
<dbReference type="PANTHER" id="PTHR34386">
    <property type="entry name" value="GLUTAREDOXIN"/>
    <property type="match status" value="1"/>
</dbReference>
<feature type="domain" description="Glutaredoxin" evidence="8">
    <location>
        <begin position="3"/>
        <end position="61"/>
    </location>
</feature>
<evidence type="ECO:0000256" key="1">
    <source>
        <dbReference type="ARBA" id="ARBA00002292"/>
    </source>
</evidence>
<dbReference type="Pfam" id="PF00462">
    <property type="entry name" value="Glutaredoxin"/>
    <property type="match status" value="1"/>
</dbReference>
<name>A0A7X6MYZ2_9MYCO</name>
<comment type="function">
    <text evidence="1">Electron transport system for the ribonucleotide reductase system NrdEF.</text>
</comment>
<dbReference type="PROSITE" id="PS51354">
    <property type="entry name" value="GLUTAREDOXIN_2"/>
    <property type="match status" value="1"/>
</dbReference>